<dbReference type="GO" id="GO:0046872">
    <property type="term" value="F:metal ion binding"/>
    <property type="evidence" value="ECO:0007669"/>
    <property type="project" value="UniProtKB-KW"/>
</dbReference>
<dbReference type="AlphaFoldDB" id="A0A9D1FGC2"/>
<dbReference type="PANTHER" id="PTHR48095:SF2">
    <property type="entry name" value="BIOTIN CARBOXYLASE, CHLOROPLASTIC"/>
    <property type="match status" value="1"/>
</dbReference>
<dbReference type="PROSITE" id="PS00867">
    <property type="entry name" value="CPSASE_2"/>
    <property type="match status" value="1"/>
</dbReference>
<dbReference type="Gene3D" id="3.30.470.20">
    <property type="entry name" value="ATP-grasp fold, B domain"/>
    <property type="match status" value="1"/>
</dbReference>
<evidence type="ECO:0000256" key="13">
    <source>
        <dbReference type="ARBA" id="ARBA00023098"/>
    </source>
</evidence>
<organism evidence="22 23">
    <name type="scientific">Candidatus Enterousia intestinigallinarum</name>
    <dbReference type="NCBI Taxonomy" id="2840790"/>
    <lineage>
        <taxon>Bacteria</taxon>
        <taxon>Pseudomonadati</taxon>
        <taxon>Pseudomonadota</taxon>
        <taxon>Alphaproteobacteria</taxon>
        <taxon>Candidatus Enterousia</taxon>
    </lineage>
</organism>
<dbReference type="Pfam" id="PF02786">
    <property type="entry name" value="CPSase_L_D2"/>
    <property type="match status" value="1"/>
</dbReference>
<dbReference type="InterPro" id="IPR005479">
    <property type="entry name" value="CPAse_ATP-bd"/>
</dbReference>
<comment type="caution">
    <text evidence="22">The sequence shown here is derived from an EMBL/GenBank/DDBJ whole genome shotgun (WGS) entry which is preliminary data.</text>
</comment>
<dbReference type="InterPro" id="IPR011054">
    <property type="entry name" value="Rudment_hybrid_motif"/>
</dbReference>
<dbReference type="InterPro" id="IPR051602">
    <property type="entry name" value="ACC_Biotin_Carboxylase"/>
</dbReference>
<name>A0A9D1FGC2_9PROT</name>
<evidence type="ECO:0000256" key="3">
    <source>
        <dbReference type="ARBA" id="ARBA00011750"/>
    </source>
</evidence>
<evidence type="ECO:0000256" key="11">
    <source>
        <dbReference type="ARBA" id="ARBA00022840"/>
    </source>
</evidence>
<dbReference type="InterPro" id="IPR016185">
    <property type="entry name" value="PreATP-grasp_dom_sf"/>
</dbReference>
<dbReference type="PROSITE" id="PS50975">
    <property type="entry name" value="ATP_GRASP"/>
    <property type="match status" value="1"/>
</dbReference>
<dbReference type="SUPFAM" id="SSF52440">
    <property type="entry name" value="PreATP-grasp domain"/>
    <property type="match status" value="1"/>
</dbReference>
<dbReference type="GO" id="GO:0006633">
    <property type="term" value="P:fatty acid biosynthetic process"/>
    <property type="evidence" value="ECO:0007669"/>
    <property type="project" value="UniProtKB-KW"/>
</dbReference>
<dbReference type="EMBL" id="DVJI01000011">
    <property type="protein sequence ID" value="HIS70890.1"/>
    <property type="molecule type" value="Genomic_DNA"/>
</dbReference>
<evidence type="ECO:0000256" key="6">
    <source>
        <dbReference type="ARBA" id="ARBA00022516"/>
    </source>
</evidence>
<dbReference type="NCBIfam" id="NF006367">
    <property type="entry name" value="PRK08591.1"/>
    <property type="match status" value="1"/>
</dbReference>
<keyword evidence="7 19" id="KW-0436">Ligase</keyword>
<evidence type="ECO:0000256" key="1">
    <source>
        <dbReference type="ARBA" id="ARBA00003761"/>
    </source>
</evidence>
<dbReference type="InterPro" id="IPR005481">
    <property type="entry name" value="BC-like_N"/>
</dbReference>
<dbReference type="FunFam" id="3.40.50.20:FF:000010">
    <property type="entry name" value="Propionyl-CoA carboxylase subunit alpha"/>
    <property type="match status" value="1"/>
</dbReference>
<evidence type="ECO:0000259" key="20">
    <source>
        <dbReference type="PROSITE" id="PS50975"/>
    </source>
</evidence>
<dbReference type="Pfam" id="PF02785">
    <property type="entry name" value="Biotin_carb_C"/>
    <property type="match status" value="1"/>
</dbReference>
<dbReference type="Proteomes" id="UP000886742">
    <property type="component" value="Unassembled WGS sequence"/>
</dbReference>
<evidence type="ECO:0000256" key="4">
    <source>
        <dbReference type="ARBA" id="ARBA00013263"/>
    </source>
</evidence>
<proteinExistence type="predicted"/>
<keyword evidence="12" id="KW-0460">Magnesium</keyword>
<comment type="pathway">
    <text evidence="2 19">Lipid metabolism; malonyl-CoA biosynthesis; malonyl-CoA from acetyl-CoA: step 1/1.</text>
</comment>
<evidence type="ECO:0000256" key="8">
    <source>
        <dbReference type="ARBA" id="ARBA00022723"/>
    </source>
</evidence>
<keyword evidence="8" id="KW-0479">Metal-binding</keyword>
<dbReference type="PROSITE" id="PS00866">
    <property type="entry name" value="CPSASE_1"/>
    <property type="match status" value="1"/>
</dbReference>
<comment type="subunit">
    <text evidence="3 19">Acetyl-CoA carboxylase is a heterohexamer of biotin carboxyl carrier protein, biotin carboxylase and the two subunits of carboxyl transferase in a 2:2 complex.</text>
</comment>
<sequence>MSQIKKVLIANRGEIALRIIRACRDMGIRTVAVYSTVDKNAMHVQLADESVCIGPGPSKDSYLNESAILTAALLTNADAIHPGYGFLSERADFAQKVEQHGLIWIGPSAAMIEKMGDKVNAKQTAIACGLPVVPGSDGAVDTLEDAYAWAEKIGYPVMLKAAAGGGGRGIRPVMNAEQMAEAFQMTKNEAKSGFGDDTLYMEKLLMHPRHIEFQVLGDTHGNVVIFGERDCSLQRKNQKVMEECPAAILTQKQRDDMIEICKSAAKKMGYVNAGTFEFMFEDGKFYFLEMNTRLQVEHPVTEMVYGVDLVREQIRIAAGEKLGYTQSNVVPHGHAIEFRINAEDPETFIPNPGKITLYAPSGGLGVRVDSAVYTGYTIPPTYDSMIAKLIVHAQSRPACIMRAGRALDEFVIEGVKTTIPLQQKLLKNRDVKTLNFDNHWLESYLKSERDKAAAKQARAEKTADSDAEKE</sequence>
<dbReference type="SUPFAM" id="SSF51246">
    <property type="entry name" value="Rudiment single hybrid motif"/>
    <property type="match status" value="1"/>
</dbReference>
<dbReference type="Gene3D" id="3.40.50.20">
    <property type="match status" value="1"/>
</dbReference>
<dbReference type="SMART" id="SM00878">
    <property type="entry name" value="Biotin_carb_C"/>
    <property type="match status" value="1"/>
</dbReference>
<gene>
    <name evidence="22" type="primary">accC</name>
    <name evidence="22" type="ORF">IAD02_02775</name>
</gene>
<dbReference type="InterPro" id="IPR011761">
    <property type="entry name" value="ATP-grasp"/>
</dbReference>
<feature type="domain" description="Biotin carboxylation" evidence="21">
    <location>
        <begin position="3"/>
        <end position="446"/>
    </location>
</feature>
<dbReference type="InterPro" id="IPR004549">
    <property type="entry name" value="Acetyl_CoA_COase_biotin_COase"/>
</dbReference>
<evidence type="ECO:0000256" key="2">
    <source>
        <dbReference type="ARBA" id="ARBA00004956"/>
    </source>
</evidence>
<evidence type="ECO:0000256" key="12">
    <source>
        <dbReference type="ARBA" id="ARBA00022842"/>
    </source>
</evidence>
<evidence type="ECO:0000259" key="21">
    <source>
        <dbReference type="PROSITE" id="PS50979"/>
    </source>
</evidence>
<accession>A0A9D1FGC2</accession>
<evidence type="ECO:0000313" key="22">
    <source>
        <dbReference type="EMBL" id="HIS70890.1"/>
    </source>
</evidence>
<dbReference type="InterPro" id="IPR013815">
    <property type="entry name" value="ATP_grasp_subdomain_1"/>
</dbReference>
<feature type="domain" description="ATP-grasp" evidence="20">
    <location>
        <begin position="122"/>
        <end position="318"/>
    </location>
</feature>
<keyword evidence="6 19" id="KW-0444">Lipid biosynthesis</keyword>
<evidence type="ECO:0000256" key="18">
    <source>
        <dbReference type="PROSITE-ProRule" id="PRU00409"/>
    </source>
</evidence>
<evidence type="ECO:0000256" key="7">
    <source>
        <dbReference type="ARBA" id="ARBA00022598"/>
    </source>
</evidence>
<dbReference type="FunFam" id="3.30.1490.20:FF:000018">
    <property type="entry name" value="Biotin carboxylase"/>
    <property type="match status" value="1"/>
</dbReference>
<evidence type="ECO:0000256" key="10">
    <source>
        <dbReference type="ARBA" id="ARBA00022832"/>
    </source>
</evidence>
<evidence type="ECO:0000256" key="17">
    <source>
        <dbReference type="ARBA" id="ARBA00048600"/>
    </source>
</evidence>
<dbReference type="PROSITE" id="PS50979">
    <property type="entry name" value="BC"/>
    <property type="match status" value="1"/>
</dbReference>
<evidence type="ECO:0000313" key="23">
    <source>
        <dbReference type="Proteomes" id="UP000886742"/>
    </source>
</evidence>
<protein>
    <recommendedName>
        <fullName evidence="5 19">Biotin carboxylase</fullName>
        <ecNumber evidence="4 19">6.3.4.14</ecNumber>
    </recommendedName>
    <alternativeName>
        <fullName evidence="16 19">Acetyl-coenzyme A carboxylase biotin carboxylase subunit A</fullName>
    </alternativeName>
</protein>
<evidence type="ECO:0000256" key="14">
    <source>
        <dbReference type="ARBA" id="ARBA00023160"/>
    </source>
</evidence>
<comment type="catalytic activity">
    <reaction evidence="17 19">
        <text>N(6)-biotinyl-L-lysyl-[protein] + hydrogencarbonate + ATP = N(6)-carboxybiotinyl-L-lysyl-[protein] + ADP + phosphate + H(+)</text>
        <dbReference type="Rhea" id="RHEA:13501"/>
        <dbReference type="Rhea" id="RHEA-COMP:10505"/>
        <dbReference type="Rhea" id="RHEA-COMP:10506"/>
        <dbReference type="ChEBI" id="CHEBI:15378"/>
        <dbReference type="ChEBI" id="CHEBI:17544"/>
        <dbReference type="ChEBI" id="CHEBI:30616"/>
        <dbReference type="ChEBI" id="CHEBI:43474"/>
        <dbReference type="ChEBI" id="CHEBI:83144"/>
        <dbReference type="ChEBI" id="CHEBI:83145"/>
        <dbReference type="ChEBI" id="CHEBI:456216"/>
        <dbReference type="EC" id="6.3.4.14"/>
    </reaction>
</comment>
<keyword evidence="9 18" id="KW-0547">Nucleotide-binding</keyword>
<dbReference type="Gene3D" id="3.30.1490.20">
    <property type="entry name" value="ATP-grasp fold, A domain"/>
    <property type="match status" value="1"/>
</dbReference>
<evidence type="ECO:0000256" key="9">
    <source>
        <dbReference type="ARBA" id="ARBA00022741"/>
    </source>
</evidence>
<dbReference type="GO" id="GO:0005524">
    <property type="term" value="F:ATP binding"/>
    <property type="evidence" value="ECO:0007669"/>
    <property type="project" value="UniProtKB-UniRule"/>
</dbReference>
<keyword evidence="11 18" id="KW-0067">ATP-binding</keyword>
<evidence type="ECO:0000256" key="5">
    <source>
        <dbReference type="ARBA" id="ARBA00017242"/>
    </source>
</evidence>
<dbReference type="Pfam" id="PF00289">
    <property type="entry name" value="Biotin_carb_N"/>
    <property type="match status" value="1"/>
</dbReference>
<keyword evidence="15 19" id="KW-0092">Biotin</keyword>
<evidence type="ECO:0000256" key="16">
    <source>
        <dbReference type="ARBA" id="ARBA00033786"/>
    </source>
</evidence>
<dbReference type="GO" id="GO:0004075">
    <property type="term" value="F:biotin carboxylase activity"/>
    <property type="evidence" value="ECO:0007669"/>
    <property type="project" value="UniProtKB-EC"/>
</dbReference>
<keyword evidence="13 19" id="KW-0443">Lipid metabolism</keyword>
<keyword evidence="10 19" id="KW-0276">Fatty acid metabolism</keyword>
<evidence type="ECO:0000256" key="15">
    <source>
        <dbReference type="ARBA" id="ARBA00023267"/>
    </source>
</evidence>
<dbReference type="InterPro" id="IPR011764">
    <property type="entry name" value="Biotin_carboxylation_dom"/>
</dbReference>
<evidence type="ECO:0000256" key="19">
    <source>
        <dbReference type="RuleBase" id="RU365063"/>
    </source>
</evidence>
<keyword evidence="14 19" id="KW-0275">Fatty acid biosynthesis</keyword>
<dbReference type="PANTHER" id="PTHR48095">
    <property type="entry name" value="PYRUVATE CARBOXYLASE SUBUNIT A"/>
    <property type="match status" value="1"/>
</dbReference>
<dbReference type="EC" id="6.3.4.14" evidence="4 19"/>
<dbReference type="SUPFAM" id="SSF56059">
    <property type="entry name" value="Glutathione synthetase ATP-binding domain-like"/>
    <property type="match status" value="1"/>
</dbReference>
<reference evidence="22" key="1">
    <citation type="submission" date="2020-10" db="EMBL/GenBank/DDBJ databases">
        <authorList>
            <person name="Gilroy R."/>
        </authorList>
    </citation>
    <scope>NUCLEOTIDE SEQUENCE</scope>
    <source>
        <strain evidence="22">ChiGjej3B3-5194</strain>
    </source>
</reference>
<dbReference type="NCBIfam" id="TIGR00514">
    <property type="entry name" value="accC"/>
    <property type="match status" value="1"/>
</dbReference>
<reference evidence="22" key="2">
    <citation type="journal article" date="2021" name="PeerJ">
        <title>Extensive microbial diversity within the chicken gut microbiome revealed by metagenomics and culture.</title>
        <authorList>
            <person name="Gilroy R."/>
            <person name="Ravi A."/>
            <person name="Getino M."/>
            <person name="Pursley I."/>
            <person name="Horton D.L."/>
            <person name="Alikhan N.F."/>
            <person name="Baker D."/>
            <person name="Gharbi K."/>
            <person name="Hall N."/>
            <person name="Watson M."/>
            <person name="Adriaenssens E.M."/>
            <person name="Foster-Nyarko E."/>
            <person name="Jarju S."/>
            <person name="Secka A."/>
            <person name="Antonio M."/>
            <person name="Oren A."/>
            <person name="Chaudhuri R.R."/>
            <person name="La Ragione R."/>
            <person name="Hildebrand F."/>
            <person name="Pallen M.J."/>
        </authorList>
    </citation>
    <scope>NUCLEOTIDE SEQUENCE</scope>
    <source>
        <strain evidence="22">ChiGjej3B3-5194</strain>
    </source>
</reference>
<comment type="function">
    <text evidence="1 19">This protein is a component of the acetyl coenzyme A carboxylase complex; first, biotin carboxylase catalyzes the carboxylation of the carrier protein and then the transcarboxylase transfers the carboxyl group to form malonyl-CoA.</text>
</comment>
<dbReference type="InterPro" id="IPR005482">
    <property type="entry name" value="Biotin_COase_C"/>
</dbReference>